<gene>
    <name evidence="1" type="ORF">NCTC9140_06639</name>
</gene>
<proteinExistence type="predicted"/>
<dbReference type="EMBL" id="UGKQ01000007">
    <property type="protein sequence ID" value="STS84822.1"/>
    <property type="molecule type" value="Genomic_DNA"/>
</dbReference>
<protein>
    <submittedName>
        <fullName evidence="1">Uncharacterized protein</fullName>
    </submittedName>
</protein>
<dbReference type="Proteomes" id="UP000254938">
    <property type="component" value="Unassembled WGS sequence"/>
</dbReference>
<accession>A0A377TZ03</accession>
<organism evidence="1 2">
    <name type="scientific">Klebsiella pneumoniae</name>
    <dbReference type="NCBI Taxonomy" id="573"/>
    <lineage>
        <taxon>Bacteria</taxon>
        <taxon>Pseudomonadati</taxon>
        <taxon>Pseudomonadota</taxon>
        <taxon>Gammaproteobacteria</taxon>
        <taxon>Enterobacterales</taxon>
        <taxon>Enterobacteriaceae</taxon>
        <taxon>Klebsiella/Raoultella group</taxon>
        <taxon>Klebsiella</taxon>
        <taxon>Klebsiella pneumoniae complex</taxon>
    </lineage>
</organism>
<sequence>MSTTMHMDRADKNKVGTAEIEDLRVIPVIFLPG</sequence>
<dbReference type="AlphaFoldDB" id="A0A377TZ03"/>
<name>A0A377TZ03_KLEPN</name>
<reference evidence="1 2" key="1">
    <citation type="submission" date="2018-06" db="EMBL/GenBank/DDBJ databases">
        <authorList>
            <consortium name="Pathogen Informatics"/>
            <person name="Doyle S."/>
        </authorList>
    </citation>
    <scope>NUCLEOTIDE SEQUENCE [LARGE SCALE GENOMIC DNA]</scope>
    <source>
        <strain evidence="1 2">NCTC9140</strain>
    </source>
</reference>
<evidence type="ECO:0000313" key="1">
    <source>
        <dbReference type="EMBL" id="STS84822.1"/>
    </source>
</evidence>
<evidence type="ECO:0000313" key="2">
    <source>
        <dbReference type="Proteomes" id="UP000254938"/>
    </source>
</evidence>